<gene>
    <name evidence="2" type="ORF">LIER_09672</name>
</gene>
<dbReference type="EMBL" id="BAABME010001662">
    <property type="protein sequence ID" value="GAA0150818.1"/>
    <property type="molecule type" value="Genomic_DNA"/>
</dbReference>
<comment type="caution">
    <text evidence="2">The sequence shown here is derived from an EMBL/GenBank/DDBJ whole genome shotgun (WGS) entry which is preliminary data.</text>
</comment>
<dbReference type="AlphaFoldDB" id="A0AAV3PHU1"/>
<evidence type="ECO:0000256" key="1">
    <source>
        <dbReference type="SAM" id="MobiDB-lite"/>
    </source>
</evidence>
<accession>A0AAV3PHU1</accession>
<organism evidence="2 3">
    <name type="scientific">Lithospermum erythrorhizon</name>
    <name type="common">Purple gromwell</name>
    <name type="synonym">Lithospermum officinale var. erythrorhizon</name>
    <dbReference type="NCBI Taxonomy" id="34254"/>
    <lineage>
        <taxon>Eukaryota</taxon>
        <taxon>Viridiplantae</taxon>
        <taxon>Streptophyta</taxon>
        <taxon>Embryophyta</taxon>
        <taxon>Tracheophyta</taxon>
        <taxon>Spermatophyta</taxon>
        <taxon>Magnoliopsida</taxon>
        <taxon>eudicotyledons</taxon>
        <taxon>Gunneridae</taxon>
        <taxon>Pentapetalae</taxon>
        <taxon>asterids</taxon>
        <taxon>lamiids</taxon>
        <taxon>Boraginales</taxon>
        <taxon>Boraginaceae</taxon>
        <taxon>Boraginoideae</taxon>
        <taxon>Lithospermeae</taxon>
        <taxon>Lithospermum</taxon>
    </lineage>
</organism>
<dbReference type="Proteomes" id="UP001454036">
    <property type="component" value="Unassembled WGS sequence"/>
</dbReference>
<name>A0AAV3PHU1_LITER</name>
<evidence type="ECO:0000313" key="3">
    <source>
        <dbReference type="Proteomes" id="UP001454036"/>
    </source>
</evidence>
<reference evidence="2 3" key="1">
    <citation type="submission" date="2024-01" db="EMBL/GenBank/DDBJ databases">
        <title>The complete chloroplast genome sequence of Lithospermum erythrorhizon: insights into the phylogenetic relationship among Boraginaceae species and the maternal lineages of purple gromwells.</title>
        <authorList>
            <person name="Okada T."/>
            <person name="Watanabe K."/>
        </authorList>
    </citation>
    <scope>NUCLEOTIDE SEQUENCE [LARGE SCALE GENOMIC DNA]</scope>
</reference>
<feature type="region of interest" description="Disordered" evidence="1">
    <location>
        <begin position="1"/>
        <end position="63"/>
    </location>
</feature>
<proteinExistence type="predicted"/>
<sequence length="147" mass="16850">MGPERFRGVRRTHVVLPSLDQPDKSPDGSRGISQGPEGPRNRSVCTLEVSRDHPRRGGPHEEIQSVLFDERDAKKVFKIGMTLGVEQEAMLIRVLMEHWDIFSWEPKDRSEDDSTLTVNHAYVDPHYKSVLQGKPFVRRKGGYWGQE</sequence>
<evidence type="ECO:0000313" key="2">
    <source>
        <dbReference type="EMBL" id="GAA0150818.1"/>
    </source>
</evidence>
<keyword evidence="3" id="KW-1185">Reference proteome</keyword>
<protein>
    <submittedName>
        <fullName evidence="2">Uncharacterized protein</fullName>
    </submittedName>
</protein>